<keyword evidence="3" id="KW-0732">Signal</keyword>
<name>A0A1D9Q234_SCLS1</name>
<proteinExistence type="predicted"/>
<evidence type="ECO:0000313" key="4">
    <source>
        <dbReference type="EMBL" id="APA08929.1"/>
    </source>
</evidence>
<protein>
    <recommendedName>
        <fullName evidence="6">Carbohydrate esterase family 5 protein</fullName>
    </recommendedName>
</protein>
<dbReference type="OrthoDB" id="2586582at2759"/>
<accession>A0A1D9Q234</accession>
<dbReference type="Gene3D" id="3.40.50.1820">
    <property type="entry name" value="alpha/beta hydrolase"/>
    <property type="match status" value="1"/>
</dbReference>
<dbReference type="AlphaFoldDB" id="A0A1D9Q234"/>
<dbReference type="InterPro" id="IPR000675">
    <property type="entry name" value="Cutinase/axe"/>
</dbReference>
<dbReference type="InterPro" id="IPR029058">
    <property type="entry name" value="AB_hydrolase_fold"/>
</dbReference>
<dbReference type="SMART" id="SM01110">
    <property type="entry name" value="Cutinase"/>
    <property type="match status" value="1"/>
</dbReference>
<evidence type="ECO:0000256" key="2">
    <source>
        <dbReference type="ARBA" id="ARBA00023157"/>
    </source>
</evidence>
<dbReference type="OMA" id="PRHVPGK"/>
<dbReference type="EMBL" id="CP017817">
    <property type="protein sequence ID" value="APA08929.1"/>
    <property type="molecule type" value="Genomic_DNA"/>
</dbReference>
<feature type="signal peptide" evidence="3">
    <location>
        <begin position="1"/>
        <end position="22"/>
    </location>
</feature>
<evidence type="ECO:0008006" key="6">
    <source>
        <dbReference type="Google" id="ProtNLM"/>
    </source>
</evidence>
<sequence length="248" mass="25901">MYSPIFLLTLLPILPLLPLTLAIPAALPNPSPETSTISTINTTTTCTAIRIITARASTEAPGEGIIGTLASAIELGTSQSVTRTSVSYPALLAPYPPSVASGVAAMKADLIAAVEACPQQKIVLLGYSQGAECISDTLGGGGGGLLGTRTPAVDYAKYGSHVKAAVMMGDPRYMTNQQSFHVGTCFQNGLFPRSSDQSASLKGYSTILKSYCDFGDPFCCSGVDTLEHLTYTVKYNAFAVSFVLGKIE</sequence>
<dbReference type="Proteomes" id="UP000177798">
    <property type="component" value="Chromosome 4"/>
</dbReference>
<dbReference type="KEGG" id="ssl:SS1G_02760"/>
<keyword evidence="2" id="KW-1015">Disulfide bond</keyword>
<evidence type="ECO:0000256" key="1">
    <source>
        <dbReference type="ARBA" id="ARBA00022801"/>
    </source>
</evidence>
<reference evidence="5" key="1">
    <citation type="journal article" date="2017" name="Genome Biol. Evol.">
        <title>The complete genome sequence of the phytopathogenic fungus Sclerotinia sclerotiorum reveals insights into the genome architecture of broad host range pathogens.</title>
        <authorList>
            <person name="Derbyshire M."/>
            <person name="Denton-Giles M."/>
            <person name="Hegedus D."/>
            <person name="Seifbarghy S."/>
            <person name="Rollins J."/>
            <person name="van Kan J."/>
            <person name="Seidl M.F."/>
            <person name="Faino L."/>
            <person name="Mbengue M."/>
            <person name="Navaud O."/>
            <person name="Raffaele S."/>
            <person name="Hammond-Kosack K."/>
            <person name="Heard S."/>
            <person name="Oliver R."/>
        </authorList>
    </citation>
    <scope>NUCLEOTIDE SEQUENCE [LARGE SCALE GENOMIC DNA]</scope>
    <source>
        <strain evidence="5">ATCC 18683 / 1980 / Ss-1</strain>
    </source>
</reference>
<evidence type="ECO:0000313" key="5">
    <source>
        <dbReference type="Proteomes" id="UP000177798"/>
    </source>
</evidence>
<feature type="chain" id="PRO_5010583363" description="Carbohydrate esterase family 5 protein" evidence="3">
    <location>
        <begin position="23"/>
        <end position="248"/>
    </location>
</feature>
<evidence type="ECO:0000256" key="3">
    <source>
        <dbReference type="SAM" id="SignalP"/>
    </source>
</evidence>
<dbReference type="PANTHER" id="PTHR33630">
    <property type="entry name" value="CUTINASE RV1984C-RELATED-RELATED"/>
    <property type="match status" value="1"/>
</dbReference>
<dbReference type="RefSeq" id="XP_001596540.1">
    <property type="nucleotide sequence ID" value="XM_001596490.1"/>
</dbReference>
<dbReference type="PANTHER" id="PTHR33630:SF9">
    <property type="entry name" value="CUTINASE 4"/>
    <property type="match status" value="1"/>
</dbReference>
<dbReference type="GO" id="GO:0052689">
    <property type="term" value="F:carboxylic ester hydrolase activity"/>
    <property type="evidence" value="ECO:0007669"/>
    <property type="project" value="UniProtKB-ARBA"/>
</dbReference>
<keyword evidence="1" id="KW-0378">Hydrolase</keyword>
<dbReference type="VEuPathDB" id="FungiDB:sscle_04g036990"/>
<dbReference type="SUPFAM" id="SSF53474">
    <property type="entry name" value="alpha/beta-Hydrolases"/>
    <property type="match status" value="1"/>
</dbReference>
<dbReference type="Pfam" id="PF01083">
    <property type="entry name" value="Cutinase"/>
    <property type="match status" value="1"/>
</dbReference>
<organism evidence="4 5">
    <name type="scientific">Sclerotinia sclerotiorum (strain ATCC 18683 / 1980 / Ss-1)</name>
    <name type="common">White mold</name>
    <name type="synonym">Whetzelinia sclerotiorum</name>
    <dbReference type="NCBI Taxonomy" id="665079"/>
    <lineage>
        <taxon>Eukaryota</taxon>
        <taxon>Fungi</taxon>
        <taxon>Dikarya</taxon>
        <taxon>Ascomycota</taxon>
        <taxon>Pezizomycotina</taxon>
        <taxon>Leotiomycetes</taxon>
        <taxon>Helotiales</taxon>
        <taxon>Sclerotiniaceae</taxon>
        <taxon>Sclerotinia</taxon>
    </lineage>
</organism>
<gene>
    <name evidence="4" type="ORF">sscle_04g036990</name>
</gene>